<organism evidence="9">
    <name type="scientific">Selaginella moellendorffii</name>
    <name type="common">Spikemoss</name>
    <dbReference type="NCBI Taxonomy" id="88036"/>
    <lineage>
        <taxon>Eukaryota</taxon>
        <taxon>Viridiplantae</taxon>
        <taxon>Streptophyta</taxon>
        <taxon>Embryophyta</taxon>
        <taxon>Tracheophyta</taxon>
        <taxon>Lycopodiopsida</taxon>
        <taxon>Selaginellales</taxon>
        <taxon>Selaginellaceae</taxon>
        <taxon>Selaginella</taxon>
    </lineage>
</organism>
<dbReference type="PANTHER" id="PTHR42971">
    <property type="entry name" value="TRNA (CYTIDINE(34)-2'-O)-METHYLTRANSFERASE"/>
    <property type="match status" value="1"/>
</dbReference>
<dbReference type="CDD" id="cd18094">
    <property type="entry name" value="SpoU-like_TrmL"/>
    <property type="match status" value="1"/>
</dbReference>
<evidence type="ECO:0000256" key="4">
    <source>
        <dbReference type="ARBA" id="ARBA00022691"/>
    </source>
</evidence>
<feature type="non-terminal residue" evidence="8">
    <location>
        <position position="1"/>
    </location>
</feature>
<dbReference type="InterPro" id="IPR016914">
    <property type="entry name" value="TrmL"/>
</dbReference>
<dbReference type="FunFam" id="3.40.1280.10:FF:000002">
    <property type="entry name" value="Peptidylprolyl isomerase"/>
    <property type="match status" value="1"/>
</dbReference>
<dbReference type="eggNOG" id="ENOG502QQ5S">
    <property type="taxonomic scope" value="Eukaryota"/>
</dbReference>
<keyword evidence="3" id="KW-0808">Transferase</keyword>
<dbReference type="Pfam" id="PF00588">
    <property type="entry name" value="SpoU_methylase"/>
    <property type="match status" value="1"/>
</dbReference>
<sequence>LQVVLVSPQIPGNTGTTARTCAAVLAGLHLVKPLGFSIEDSKLKRAGLDYWKYIVVKVHESWPHFLDYFRQQEGEKRLIAYTKTGKCSYLDMSYKPGDWLVFGSETDGLAPEIHEECSTGVHAGGTVRIPMNDAFVRCLNLSVSVGIGVYEALRQLD</sequence>
<dbReference type="InterPro" id="IPR029026">
    <property type="entry name" value="tRNA_m1G_MTases_N"/>
</dbReference>
<feature type="domain" description="tRNA/rRNA methyltransferase SpoU type" evidence="6">
    <location>
        <begin position="2"/>
        <end position="150"/>
    </location>
</feature>
<dbReference type="HOGENOM" id="CLU_110125_2_1_1"/>
<dbReference type="EMBL" id="GL377571">
    <property type="protein sequence ID" value="EFJ32917.1"/>
    <property type="molecule type" value="Genomic_DNA"/>
</dbReference>
<name>D8R3B3_SELML</name>
<feature type="non-terminal residue" evidence="8">
    <location>
        <position position="157"/>
    </location>
</feature>
<gene>
    <name evidence="7" type="ORF">SELMODRAFT_47811</name>
    <name evidence="8" type="ORF">SELMODRAFT_67834</name>
</gene>
<dbReference type="FunCoup" id="D8R3B3">
    <property type="interactions" value="35"/>
</dbReference>
<keyword evidence="9" id="KW-1185">Reference proteome</keyword>
<evidence type="ECO:0000256" key="2">
    <source>
        <dbReference type="ARBA" id="ARBA00022603"/>
    </source>
</evidence>
<dbReference type="PIRSF" id="PIRSF029256">
    <property type="entry name" value="SpoU_TrmH_prd"/>
    <property type="match status" value="1"/>
</dbReference>
<dbReference type="GO" id="GO:0003723">
    <property type="term" value="F:RNA binding"/>
    <property type="evidence" value="ECO:0007669"/>
    <property type="project" value="InterPro"/>
</dbReference>
<dbReference type="EMBL" id="GL377621">
    <property type="protein sequence ID" value="EFJ15783.1"/>
    <property type="molecule type" value="Genomic_DNA"/>
</dbReference>
<evidence type="ECO:0000313" key="7">
    <source>
        <dbReference type="EMBL" id="EFJ15783.1"/>
    </source>
</evidence>
<evidence type="ECO:0000259" key="6">
    <source>
        <dbReference type="Pfam" id="PF00588"/>
    </source>
</evidence>
<keyword evidence="4" id="KW-0949">S-adenosyl-L-methionine</keyword>
<evidence type="ECO:0000256" key="1">
    <source>
        <dbReference type="ARBA" id="ARBA00022490"/>
    </source>
</evidence>
<dbReference type="OMA" id="AGLDYWH"/>
<evidence type="ECO:0000256" key="5">
    <source>
        <dbReference type="ARBA" id="ARBA00022694"/>
    </source>
</evidence>
<dbReference type="OrthoDB" id="5580682at2759"/>
<dbReference type="GO" id="GO:0042802">
    <property type="term" value="F:identical protein binding"/>
    <property type="evidence" value="ECO:0007669"/>
    <property type="project" value="UniProtKB-ARBA"/>
</dbReference>
<dbReference type="STRING" id="88036.D8R3B3"/>
<dbReference type="GO" id="GO:0002130">
    <property type="term" value="P:wobble position ribose methylation"/>
    <property type="evidence" value="ECO:0000318"/>
    <property type="project" value="GO_Central"/>
</dbReference>
<reference evidence="8 9" key="1">
    <citation type="journal article" date="2011" name="Science">
        <title>The Selaginella genome identifies genetic changes associated with the evolution of vascular plants.</title>
        <authorList>
            <person name="Banks J.A."/>
            <person name="Nishiyama T."/>
            <person name="Hasebe M."/>
            <person name="Bowman J.L."/>
            <person name="Gribskov M."/>
            <person name="dePamphilis C."/>
            <person name="Albert V.A."/>
            <person name="Aono N."/>
            <person name="Aoyama T."/>
            <person name="Ambrose B.A."/>
            <person name="Ashton N.W."/>
            <person name="Axtell M.J."/>
            <person name="Barker E."/>
            <person name="Barker M.S."/>
            <person name="Bennetzen J.L."/>
            <person name="Bonawitz N.D."/>
            <person name="Chapple C."/>
            <person name="Cheng C."/>
            <person name="Correa L.G."/>
            <person name="Dacre M."/>
            <person name="DeBarry J."/>
            <person name="Dreyer I."/>
            <person name="Elias M."/>
            <person name="Engstrom E.M."/>
            <person name="Estelle M."/>
            <person name="Feng L."/>
            <person name="Finet C."/>
            <person name="Floyd S.K."/>
            <person name="Frommer W.B."/>
            <person name="Fujita T."/>
            <person name="Gramzow L."/>
            <person name="Gutensohn M."/>
            <person name="Harholt J."/>
            <person name="Hattori M."/>
            <person name="Heyl A."/>
            <person name="Hirai T."/>
            <person name="Hiwatashi Y."/>
            <person name="Ishikawa M."/>
            <person name="Iwata M."/>
            <person name="Karol K.G."/>
            <person name="Koehler B."/>
            <person name="Kolukisaoglu U."/>
            <person name="Kubo M."/>
            <person name="Kurata T."/>
            <person name="Lalonde S."/>
            <person name="Li K."/>
            <person name="Li Y."/>
            <person name="Litt A."/>
            <person name="Lyons E."/>
            <person name="Manning G."/>
            <person name="Maruyama T."/>
            <person name="Michael T.P."/>
            <person name="Mikami K."/>
            <person name="Miyazaki S."/>
            <person name="Morinaga S."/>
            <person name="Murata T."/>
            <person name="Mueller-Roeber B."/>
            <person name="Nelson D.R."/>
            <person name="Obara M."/>
            <person name="Oguri Y."/>
            <person name="Olmstead R.G."/>
            <person name="Onodera N."/>
            <person name="Petersen B.L."/>
            <person name="Pils B."/>
            <person name="Prigge M."/>
            <person name="Rensing S.A."/>
            <person name="Riano-Pachon D.M."/>
            <person name="Roberts A.W."/>
            <person name="Sato Y."/>
            <person name="Scheller H.V."/>
            <person name="Schulz B."/>
            <person name="Schulz C."/>
            <person name="Shakirov E.V."/>
            <person name="Shibagaki N."/>
            <person name="Shinohara N."/>
            <person name="Shippen D.E."/>
            <person name="Soerensen I."/>
            <person name="Sotooka R."/>
            <person name="Sugimoto N."/>
            <person name="Sugita M."/>
            <person name="Sumikawa N."/>
            <person name="Tanurdzic M."/>
            <person name="Theissen G."/>
            <person name="Ulvskov P."/>
            <person name="Wakazuki S."/>
            <person name="Weng J.K."/>
            <person name="Willats W.W."/>
            <person name="Wipf D."/>
            <person name="Wolf P.G."/>
            <person name="Yang L."/>
            <person name="Zimmer A.D."/>
            <person name="Zhu Q."/>
            <person name="Mitros T."/>
            <person name="Hellsten U."/>
            <person name="Loque D."/>
            <person name="Otillar R."/>
            <person name="Salamov A."/>
            <person name="Schmutz J."/>
            <person name="Shapiro H."/>
            <person name="Lindquist E."/>
            <person name="Lucas S."/>
            <person name="Rokhsar D."/>
            <person name="Grigoriev I.V."/>
        </authorList>
    </citation>
    <scope>NUCLEOTIDE SEQUENCE [LARGE SCALE GENOMIC DNA]</scope>
</reference>
<dbReference type="KEGG" id="smo:SELMODRAFT_67834"/>
<keyword evidence="2" id="KW-0489">Methyltransferase</keyword>
<evidence type="ECO:0000313" key="8">
    <source>
        <dbReference type="EMBL" id="EFJ32917.1"/>
    </source>
</evidence>
<protein>
    <recommendedName>
        <fullName evidence="6">tRNA/rRNA methyltransferase SpoU type domain-containing protein</fullName>
    </recommendedName>
</protein>
<dbReference type="HAMAP" id="MF_01885">
    <property type="entry name" value="tRNA_methyltr_TrmL"/>
    <property type="match status" value="1"/>
</dbReference>
<proteinExistence type="inferred from homology"/>
<dbReference type="Gene3D" id="3.40.1280.10">
    <property type="match status" value="1"/>
</dbReference>
<dbReference type="InterPro" id="IPR001537">
    <property type="entry name" value="SpoU_MeTrfase"/>
</dbReference>
<dbReference type="PANTHER" id="PTHR42971:SF1">
    <property type="entry name" value="TRNA (CYTIDINE(34)-2'-O)-METHYLTRANSFERASE"/>
    <property type="match status" value="1"/>
</dbReference>
<dbReference type="SUPFAM" id="SSF75217">
    <property type="entry name" value="alpha/beta knot"/>
    <property type="match status" value="1"/>
</dbReference>
<evidence type="ECO:0000313" key="9">
    <source>
        <dbReference type="Proteomes" id="UP000001514"/>
    </source>
</evidence>
<dbReference type="GO" id="GO:0008173">
    <property type="term" value="F:RNA methyltransferase activity"/>
    <property type="evidence" value="ECO:0007669"/>
    <property type="project" value="InterPro"/>
</dbReference>
<keyword evidence="1" id="KW-0963">Cytoplasm</keyword>
<dbReference type="InterPro" id="IPR029028">
    <property type="entry name" value="Alpha/beta_knot_MTases"/>
</dbReference>
<dbReference type="Proteomes" id="UP000001514">
    <property type="component" value="Unassembled WGS sequence"/>
</dbReference>
<keyword evidence="5" id="KW-0819">tRNA processing</keyword>
<evidence type="ECO:0000256" key="3">
    <source>
        <dbReference type="ARBA" id="ARBA00022679"/>
    </source>
</evidence>
<dbReference type="KEGG" id="smo:SELMODRAFT_47811"/>
<accession>D8R3B3</accession>
<dbReference type="InParanoid" id="D8R3B3"/>
<dbReference type="AlphaFoldDB" id="D8R3B3"/>